<proteinExistence type="inferred from homology"/>
<sequence>MLFTYYEWNFNSEHRRHMAETSAKKTSIESLISRLEEITRTMETPDTGLERSIALYEEGIAIAEQCKKRLQQARAKIEVINPDTAPSRPEAGQPKGLFDLEP</sequence>
<protein>
    <recommendedName>
        <fullName evidence="6">Exodeoxyribonuclease 7 small subunit</fullName>
        <ecNumber evidence="6">3.1.11.6</ecNumber>
    </recommendedName>
    <alternativeName>
        <fullName evidence="6">Exodeoxyribonuclease VII small subunit</fullName>
        <shortName evidence="6">Exonuclease VII small subunit</shortName>
    </alternativeName>
</protein>
<dbReference type="STRING" id="319225.Plut_0164"/>
<keyword evidence="9" id="KW-1185">Reference proteome</keyword>
<organism evidence="8 9">
    <name type="scientific">Chlorobium luteolum (strain DSM 273 / BCRC 81028 / 2530)</name>
    <name type="common">Pelodictyon luteolum</name>
    <dbReference type="NCBI Taxonomy" id="319225"/>
    <lineage>
        <taxon>Bacteria</taxon>
        <taxon>Pseudomonadati</taxon>
        <taxon>Chlorobiota</taxon>
        <taxon>Chlorobiia</taxon>
        <taxon>Chlorobiales</taxon>
        <taxon>Chlorobiaceae</taxon>
        <taxon>Chlorobium/Pelodictyon group</taxon>
        <taxon>Pelodictyon</taxon>
    </lineage>
</organism>
<dbReference type="eggNOG" id="COG1722">
    <property type="taxonomic scope" value="Bacteria"/>
</dbReference>
<reference evidence="9" key="1">
    <citation type="submission" date="2005-08" db="EMBL/GenBank/DDBJ databases">
        <title>Complete sequence of Pelodictyon luteolum DSM 273.</title>
        <authorList>
            <consortium name="US DOE Joint Genome Institute"/>
            <person name="Copeland A."/>
            <person name="Lucas S."/>
            <person name="Lapidus A."/>
            <person name="Barry K."/>
            <person name="Detter J.C."/>
            <person name="Glavina T."/>
            <person name="Hammon N."/>
            <person name="Israni S."/>
            <person name="Pitluck S."/>
            <person name="Bryant D."/>
            <person name="Schmutz J."/>
            <person name="Larimer F."/>
            <person name="Land M."/>
            <person name="Kyrpides N."/>
            <person name="Ivanova N."/>
            <person name="Richardson P."/>
        </authorList>
    </citation>
    <scope>NUCLEOTIDE SEQUENCE [LARGE SCALE GENOMIC DNA]</scope>
    <source>
        <strain evidence="9">DSM 273 / BCRC 81028 / 2530</strain>
    </source>
</reference>
<dbReference type="EC" id="3.1.11.6" evidence="6"/>
<dbReference type="GO" id="GO:0006308">
    <property type="term" value="P:DNA catabolic process"/>
    <property type="evidence" value="ECO:0007669"/>
    <property type="project" value="UniProtKB-UniRule"/>
</dbReference>
<dbReference type="GO" id="GO:0009318">
    <property type="term" value="C:exodeoxyribonuclease VII complex"/>
    <property type="evidence" value="ECO:0007669"/>
    <property type="project" value="UniProtKB-UniRule"/>
</dbReference>
<dbReference type="HOGENOM" id="CLU_145918_2_1_10"/>
<evidence type="ECO:0000256" key="1">
    <source>
        <dbReference type="ARBA" id="ARBA00009998"/>
    </source>
</evidence>
<evidence type="ECO:0000256" key="7">
    <source>
        <dbReference type="SAM" id="MobiDB-lite"/>
    </source>
</evidence>
<dbReference type="GO" id="GO:0005829">
    <property type="term" value="C:cytosol"/>
    <property type="evidence" value="ECO:0007669"/>
    <property type="project" value="TreeGrafter"/>
</dbReference>
<dbReference type="SUPFAM" id="SSF116842">
    <property type="entry name" value="XseB-like"/>
    <property type="match status" value="1"/>
</dbReference>
<evidence type="ECO:0000313" key="9">
    <source>
        <dbReference type="Proteomes" id="UP000002709"/>
    </source>
</evidence>
<comment type="subunit">
    <text evidence="6">Heterooligomer composed of large and small subunits.</text>
</comment>
<dbReference type="KEGG" id="plt:Plut_0164"/>
<dbReference type="Pfam" id="PF02609">
    <property type="entry name" value="Exonuc_VII_S"/>
    <property type="match status" value="1"/>
</dbReference>
<dbReference type="Gene3D" id="1.10.287.1040">
    <property type="entry name" value="Exonuclease VII, small subunit"/>
    <property type="match status" value="1"/>
</dbReference>
<evidence type="ECO:0000256" key="6">
    <source>
        <dbReference type="HAMAP-Rule" id="MF_00337"/>
    </source>
</evidence>
<dbReference type="Proteomes" id="UP000002709">
    <property type="component" value="Chromosome"/>
</dbReference>
<dbReference type="NCBIfam" id="TIGR01280">
    <property type="entry name" value="xseB"/>
    <property type="match status" value="1"/>
</dbReference>
<evidence type="ECO:0000256" key="4">
    <source>
        <dbReference type="ARBA" id="ARBA00022801"/>
    </source>
</evidence>
<dbReference type="InterPro" id="IPR003761">
    <property type="entry name" value="Exonuc_VII_S"/>
</dbReference>
<comment type="similarity">
    <text evidence="1 6">Belongs to the XseB family.</text>
</comment>
<dbReference type="AlphaFoldDB" id="Q3B6H7"/>
<name>Q3B6H7_CHLL3</name>
<keyword evidence="4 6" id="KW-0378">Hydrolase</keyword>
<dbReference type="EMBL" id="CP000096">
    <property type="protein sequence ID" value="ABB23054.1"/>
    <property type="molecule type" value="Genomic_DNA"/>
</dbReference>
<dbReference type="HAMAP" id="MF_00337">
    <property type="entry name" value="Exonuc_7_S"/>
    <property type="match status" value="1"/>
</dbReference>
<keyword evidence="3 6" id="KW-0540">Nuclease</keyword>
<gene>
    <name evidence="6" type="primary">xseB</name>
    <name evidence="8" type="ordered locus">Plut_0164</name>
</gene>
<dbReference type="GO" id="GO:0008855">
    <property type="term" value="F:exodeoxyribonuclease VII activity"/>
    <property type="evidence" value="ECO:0007669"/>
    <property type="project" value="UniProtKB-UniRule"/>
</dbReference>
<keyword evidence="5 6" id="KW-0269">Exonuclease</keyword>
<dbReference type="PANTHER" id="PTHR34137">
    <property type="entry name" value="EXODEOXYRIBONUCLEASE 7 SMALL SUBUNIT"/>
    <property type="match status" value="1"/>
</dbReference>
<comment type="subcellular location">
    <subcellularLocation>
        <location evidence="6">Cytoplasm</location>
    </subcellularLocation>
</comment>
<accession>Q3B6H7</accession>
<evidence type="ECO:0000313" key="8">
    <source>
        <dbReference type="EMBL" id="ABB23054.1"/>
    </source>
</evidence>
<comment type="catalytic activity">
    <reaction evidence="6">
        <text>Exonucleolytic cleavage in either 5'- to 3'- or 3'- to 5'-direction to yield nucleoside 5'-phosphates.</text>
        <dbReference type="EC" id="3.1.11.6"/>
    </reaction>
</comment>
<dbReference type="PANTHER" id="PTHR34137:SF1">
    <property type="entry name" value="EXODEOXYRIBONUCLEASE 7 SMALL SUBUNIT"/>
    <property type="match status" value="1"/>
</dbReference>
<evidence type="ECO:0000256" key="3">
    <source>
        <dbReference type="ARBA" id="ARBA00022722"/>
    </source>
</evidence>
<evidence type="ECO:0000256" key="2">
    <source>
        <dbReference type="ARBA" id="ARBA00022490"/>
    </source>
</evidence>
<evidence type="ECO:0000256" key="5">
    <source>
        <dbReference type="ARBA" id="ARBA00022839"/>
    </source>
</evidence>
<feature type="region of interest" description="Disordered" evidence="7">
    <location>
        <begin position="80"/>
        <end position="102"/>
    </location>
</feature>
<dbReference type="InterPro" id="IPR037004">
    <property type="entry name" value="Exonuc_VII_ssu_sf"/>
</dbReference>
<comment type="function">
    <text evidence="6">Bidirectionally degrades single-stranded DNA into large acid-insoluble oligonucleotides, which are then degraded further into small acid-soluble oligonucleotides.</text>
</comment>
<keyword evidence="2 6" id="KW-0963">Cytoplasm</keyword>